<gene>
    <name evidence="3" type="ORF">GRX03_05325</name>
</gene>
<proteinExistence type="predicted"/>
<dbReference type="Proteomes" id="UP000466535">
    <property type="component" value="Unassembled WGS sequence"/>
</dbReference>
<dbReference type="AlphaFoldDB" id="A0A6B0T1I6"/>
<sequence length="274" mass="29974">MEQSDVHAETHREVLRAGLDGETGDLLLVNPTAETMQAAVEMYRDGESLPAIKLFADEEPLKALTEDFIIASGIADLVDDGVFEVRTLSAVPRHSLLVTETFVLSFVQGAAGVAGLRTTDESFVADTYEEYSQRWADAEVFSLRTPPLSHVRETLEEDIGPEAVEDFDRILDSLDTAKGDGEGLDEVTISLLVAANNGELLYDISRWGEDIRLASKATFSRNKNLLEEAGLIDTEKVPIDIGRPRLRLLLGDSSLEAAEIEEVAAEAEQRLDSV</sequence>
<dbReference type="NCBIfam" id="NF047393">
    <property type="entry name" value="TransRegTbspHalo"/>
    <property type="match status" value="1"/>
</dbReference>
<feature type="domain" description="Transcriptional regulator TbsP-like C-terminal" evidence="2">
    <location>
        <begin position="147"/>
        <end position="267"/>
    </location>
</feature>
<keyword evidence="4" id="KW-1185">Reference proteome</keyword>
<dbReference type="InterPro" id="IPR043859">
    <property type="entry name" value="TbsP-like_N"/>
</dbReference>
<evidence type="ECO:0000313" key="3">
    <source>
        <dbReference type="EMBL" id="MXR51027.1"/>
    </source>
</evidence>
<dbReference type="EMBL" id="WUUT01000001">
    <property type="protein sequence ID" value="MXR51027.1"/>
    <property type="molecule type" value="Genomic_DNA"/>
</dbReference>
<dbReference type="Pfam" id="PF23336">
    <property type="entry name" value="HTH_TbsP_C"/>
    <property type="match status" value="1"/>
</dbReference>
<dbReference type="InterPro" id="IPR056163">
    <property type="entry name" value="TbsP_C"/>
</dbReference>
<protein>
    <recommendedName>
        <fullName evidence="5">Transcriptional regulator</fullName>
    </recommendedName>
</protein>
<evidence type="ECO:0000259" key="2">
    <source>
        <dbReference type="Pfam" id="PF23336"/>
    </source>
</evidence>
<evidence type="ECO:0000313" key="4">
    <source>
        <dbReference type="Proteomes" id="UP000466535"/>
    </source>
</evidence>
<dbReference type="OrthoDB" id="193708at2157"/>
<comment type="caution">
    <text evidence="3">The sequence shown here is derived from an EMBL/GenBank/DDBJ whole genome shotgun (WGS) entry which is preliminary data.</text>
</comment>
<name>A0A6B0T1I6_9EURY</name>
<organism evidence="3 4">
    <name type="scientific">Halovenus carboxidivorans</name>
    <dbReference type="NCBI Taxonomy" id="2692199"/>
    <lineage>
        <taxon>Archaea</taxon>
        <taxon>Methanobacteriati</taxon>
        <taxon>Methanobacteriota</taxon>
        <taxon>Stenosarchaea group</taxon>
        <taxon>Halobacteria</taxon>
        <taxon>Halobacteriales</taxon>
        <taxon>Haloarculaceae</taxon>
        <taxon>Halovenus</taxon>
    </lineage>
</organism>
<dbReference type="RefSeq" id="WP_159763105.1">
    <property type="nucleotide sequence ID" value="NZ_WUUT01000001.1"/>
</dbReference>
<accession>A0A6B0T1I6</accession>
<evidence type="ECO:0000259" key="1">
    <source>
        <dbReference type="Pfam" id="PF19138"/>
    </source>
</evidence>
<feature type="domain" description="Transcriptional regulator TbsP N-terminal" evidence="1">
    <location>
        <begin position="4"/>
        <end position="146"/>
    </location>
</feature>
<dbReference type="Pfam" id="PF19138">
    <property type="entry name" value="TbsP_N"/>
    <property type="match status" value="1"/>
</dbReference>
<evidence type="ECO:0008006" key="5">
    <source>
        <dbReference type="Google" id="ProtNLM"/>
    </source>
</evidence>
<reference evidence="3 4" key="1">
    <citation type="submission" date="2019-12" db="EMBL/GenBank/DDBJ databases">
        <title>Isolation and characterization of three novel carbon monoxide-oxidizing members of Halobacteria from salione crusts and soils.</title>
        <authorList>
            <person name="Myers M.R."/>
            <person name="King G.M."/>
        </authorList>
    </citation>
    <scope>NUCLEOTIDE SEQUENCE [LARGE SCALE GENOMIC DNA]</scope>
    <source>
        <strain evidence="3 4">WSH3</strain>
    </source>
</reference>